<reference evidence="12" key="2">
    <citation type="submission" date="2025-09" db="UniProtKB">
        <authorList>
            <consortium name="Ensembl"/>
        </authorList>
    </citation>
    <scope>IDENTIFICATION</scope>
</reference>
<feature type="region of interest" description="Disordered" evidence="9">
    <location>
        <begin position="160"/>
        <end position="265"/>
    </location>
</feature>
<dbReference type="Gene3D" id="1.10.287.4270">
    <property type="match status" value="1"/>
</dbReference>
<evidence type="ECO:0000256" key="2">
    <source>
        <dbReference type="ARBA" id="ARBA00022527"/>
    </source>
</evidence>
<feature type="compositionally biased region" description="Low complexity" evidence="9">
    <location>
        <begin position="253"/>
        <end position="265"/>
    </location>
</feature>
<evidence type="ECO:0000259" key="11">
    <source>
        <dbReference type="PROSITE" id="PS50951"/>
    </source>
</evidence>
<dbReference type="InterPro" id="IPR000719">
    <property type="entry name" value="Prot_kinase_dom"/>
</dbReference>
<dbReference type="AlphaFoldDB" id="A0A8C4TQK7"/>
<evidence type="ECO:0000313" key="12">
    <source>
        <dbReference type="Ensembl" id="ENSFTIP00000001182.1"/>
    </source>
</evidence>
<keyword evidence="5" id="KW-0418">Kinase</keyword>
<dbReference type="OrthoDB" id="8693905at2759"/>
<feature type="compositionally biased region" description="Basic and acidic residues" evidence="9">
    <location>
        <begin position="214"/>
        <end position="223"/>
    </location>
</feature>
<dbReference type="FunFam" id="4.10.170.10:FF:000002">
    <property type="entry name" value="serine/threonine-protein kinase 3"/>
    <property type="match status" value="1"/>
</dbReference>
<proteinExistence type="inferred from homology"/>
<dbReference type="PROSITE" id="PS50011">
    <property type="entry name" value="PROTEIN_KINASE_DOM"/>
    <property type="match status" value="1"/>
</dbReference>
<feature type="region of interest" description="Disordered" evidence="9">
    <location>
        <begin position="621"/>
        <end position="655"/>
    </location>
</feature>
<dbReference type="InterPro" id="IPR036674">
    <property type="entry name" value="p53_tetramer_sf"/>
</dbReference>
<evidence type="ECO:0000256" key="3">
    <source>
        <dbReference type="ARBA" id="ARBA00022679"/>
    </source>
</evidence>
<dbReference type="PANTHER" id="PTHR48012:SF2">
    <property type="entry name" value="STERILE20-LIKE KINASE, ISOFORM B"/>
    <property type="match status" value="1"/>
</dbReference>
<feature type="compositionally biased region" description="Pro residues" evidence="9">
    <location>
        <begin position="116"/>
        <end position="125"/>
    </location>
</feature>
<evidence type="ECO:0000313" key="13">
    <source>
        <dbReference type="Proteomes" id="UP000694562"/>
    </source>
</evidence>
<comment type="catalytic activity">
    <reaction evidence="8">
        <text>L-seryl-[protein] + ATP = O-phospho-L-seryl-[protein] + ADP + H(+)</text>
        <dbReference type="Rhea" id="RHEA:17989"/>
        <dbReference type="Rhea" id="RHEA-COMP:9863"/>
        <dbReference type="Rhea" id="RHEA-COMP:11604"/>
        <dbReference type="ChEBI" id="CHEBI:15378"/>
        <dbReference type="ChEBI" id="CHEBI:29999"/>
        <dbReference type="ChEBI" id="CHEBI:30616"/>
        <dbReference type="ChEBI" id="CHEBI:83421"/>
        <dbReference type="ChEBI" id="CHEBI:456216"/>
        <dbReference type="EC" id="2.7.11.1"/>
    </reaction>
    <physiologicalReaction direction="left-to-right" evidence="8">
        <dbReference type="Rhea" id="RHEA:17990"/>
    </physiologicalReaction>
</comment>
<feature type="region of interest" description="Disordered" evidence="9">
    <location>
        <begin position="69"/>
        <end position="129"/>
    </location>
</feature>
<dbReference type="InterPro" id="IPR024205">
    <property type="entry name" value="Mst1_2_SARAH_domain"/>
</dbReference>
<reference evidence="12" key="1">
    <citation type="submission" date="2025-08" db="UniProtKB">
        <authorList>
            <consortium name="Ensembl"/>
        </authorList>
    </citation>
    <scope>IDENTIFICATION</scope>
</reference>
<keyword evidence="2" id="KW-0723">Serine/threonine-protein kinase</keyword>
<evidence type="ECO:0000256" key="8">
    <source>
        <dbReference type="ARBA" id="ARBA00048977"/>
    </source>
</evidence>
<dbReference type="SUPFAM" id="SSF56112">
    <property type="entry name" value="Protein kinase-like (PK-like)"/>
    <property type="match status" value="1"/>
</dbReference>
<sequence>YHRTGAGTLSARARERRVCHSSVWQVVRRCRQLQGEKGYSSTGRAEGWGTATCRLLCPLNLAASNAAAAAPAHSPPSPPALSQHLGRSRQAKGARPAAPFPRQGPSRLPVRRSCRPPRPPPPLPGQRPAVPVDAVVRRLHGAVHLQRRLVVHVGQRVPLQGLVGRGPPEQGLDGEGDQGQGAAAEGERGPPPPEGGHGAGPLPRGWHRPRLAARRQDGTERATRPRRHPAPPPPGPAATRPRRHPAPPPPGPAATRPRSPAAVGDAEVAGALLQAAGGAVGQQHAPLRRGGLPCAGTKRETGSAGARSARPGPAQPGPGTRRTCSLQQHQRTGVEHGGRPVLPAAELLVAGPTQGAGAGLRCHRAGPGPRRATPTVRGRGHAPPGRARGGRSPLTSGGGRKWLCGGLPWRGEGVAGRVTAVPQRHGDGAAAEPAPLTEEEIATIVQSTLKGLEYLHFMRKIHRDIKAGNILLNTEGHAKLADFGVAGQLTDTMAKRNTVIGTPFWMAPEVIQEIGYNCVADIWSLGITAIEMAEGKPPYADIHPMRAIFMIPTNPPPTFRKPELWSDNFMDFVKQCLVKSPEQRATATQLLQHPFVKSAKGVSILRDLINEAMDIKLKRQEAQQRELDQDDEENSEEDETDSGTMVRASGDETGTIRAVNTMSDGANTMIEHDGTLESQLGTMVINTEEEEEEGTMKRRDETMQPAKPSFLEYFEQKEKENQINSFGKNVSGQTKNSSDWKVPQDGDYEFLKTWSVDELQRRLSALDPMMEQEIEEIRQKYQSKRQPILDAIEAKKRRQQNF</sequence>
<dbReference type="Proteomes" id="UP000694562">
    <property type="component" value="Unplaced"/>
</dbReference>
<comment type="catalytic activity">
    <reaction evidence="7">
        <text>L-threonyl-[protein] + ATP = O-phospho-L-threonyl-[protein] + ADP + H(+)</text>
        <dbReference type="Rhea" id="RHEA:46608"/>
        <dbReference type="Rhea" id="RHEA-COMP:11060"/>
        <dbReference type="Rhea" id="RHEA-COMP:11605"/>
        <dbReference type="ChEBI" id="CHEBI:15378"/>
        <dbReference type="ChEBI" id="CHEBI:30013"/>
        <dbReference type="ChEBI" id="CHEBI:30616"/>
        <dbReference type="ChEBI" id="CHEBI:61977"/>
        <dbReference type="ChEBI" id="CHEBI:456216"/>
        <dbReference type="EC" id="2.7.11.1"/>
    </reaction>
    <physiologicalReaction direction="left-to-right" evidence="7">
        <dbReference type="Rhea" id="RHEA:46609"/>
    </physiologicalReaction>
</comment>
<dbReference type="GO" id="GO:0005737">
    <property type="term" value="C:cytoplasm"/>
    <property type="evidence" value="ECO:0007669"/>
    <property type="project" value="TreeGrafter"/>
</dbReference>
<keyword evidence="13" id="KW-1185">Reference proteome</keyword>
<dbReference type="SMART" id="SM00220">
    <property type="entry name" value="S_TKc"/>
    <property type="match status" value="1"/>
</dbReference>
<dbReference type="FunFam" id="1.10.510.10:FF:001054">
    <property type="entry name" value="Serine/threonine-protein kinase 4"/>
    <property type="match status" value="1"/>
</dbReference>
<feature type="region of interest" description="Disordered" evidence="9">
    <location>
        <begin position="279"/>
        <end position="338"/>
    </location>
</feature>
<dbReference type="FunFam" id="1.10.287.4270:FF:000004">
    <property type="entry name" value="Serine/threonine-protein kinase 3/4"/>
    <property type="match status" value="1"/>
</dbReference>
<evidence type="ECO:0000256" key="5">
    <source>
        <dbReference type="ARBA" id="ARBA00022777"/>
    </source>
</evidence>
<dbReference type="PROSITE" id="PS50951">
    <property type="entry name" value="SARAH"/>
    <property type="match status" value="1"/>
</dbReference>
<evidence type="ECO:0000256" key="9">
    <source>
        <dbReference type="SAM" id="MobiDB-lite"/>
    </source>
</evidence>
<dbReference type="FunFam" id="1.10.287.4270:FF:000002">
    <property type="entry name" value="Serine/threonine-protein kinase 4"/>
    <property type="match status" value="1"/>
</dbReference>
<keyword evidence="3" id="KW-0808">Transferase</keyword>
<dbReference type="Gene3D" id="4.10.170.10">
    <property type="entry name" value="p53-like tetramerisation domain"/>
    <property type="match status" value="1"/>
</dbReference>
<dbReference type="CDD" id="cd21887">
    <property type="entry name" value="SARAH_MST1"/>
    <property type="match status" value="1"/>
</dbReference>
<dbReference type="InterPro" id="IPR011009">
    <property type="entry name" value="Kinase-like_dom_sf"/>
</dbReference>
<dbReference type="GO" id="GO:0051262">
    <property type="term" value="P:protein tetramerization"/>
    <property type="evidence" value="ECO:0007669"/>
    <property type="project" value="InterPro"/>
</dbReference>
<evidence type="ECO:0000256" key="1">
    <source>
        <dbReference type="ARBA" id="ARBA00008874"/>
    </source>
</evidence>
<dbReference type="GO" id="GO:0004674">
    <property type="term" value="F:protein serine/threonine kinase activity"/>
    <property type="evidence" value="ECO:0007669"/>
    <property type="project" value="UniProtKB-KW"/>
</dbReference>
<feature type="region of interest" description="Disordered" evidence="9">
    <location>
        <begin position="354"/>
        <end position="401"/>
    </location>
</feature>
<evidence type="ECO:0000259" key="10">
    <source>
        <dbReference type="PROSITE" id="PS50011"/>
    </source>
</evidence>
<dbReference type="GO" id="GO:0005524">
    <property type="term" value="F:ATP binding"/>
    <property type="evidence" value="ECO:0007669"/>
    <property type="project" value="UniProtKB-KW"/>
</dbReference>
<feature type="compositionally biased region" description="Polar residues" evidence="9">
    <location>
        <begin position="322"/>
        <end position="331"/>
    </location>
</feature>
<dbReference type="Pfam" id="PF11629">
    <property type="entry name" value="Mst1_SARAH"/>
    <property type="match status" value="1"/>
</dbReference>
<evidence type="ECO:0000256" key="6">
    <source>
        <dbReference type="ARBA" id="ARBA00022840"/>
    </source>
</evidence>
<evidence type="ECO:0000256" key="4">
    <source>
        <dbReference type="ARBA" id="ARBA00022741"/>
    </source>
</evidence>
<dbReference type="InterPro" id="IPR011524">
    <property type="entry name" value="SARAH_dom"/>
</dbReference>
<keyword evidence="6" id="KW-0067">ATP-binding</keyword>
<protein>
    <submittedName>
        <fullName evidence="12">Serine/threonine kinase 4</fullName>
    </submittedName>
</protein>
<dbReference type="GO" id="GO:0007165">
    <property type="term" value="P:signal transduction"/>
    <property type="evidence" value="ECO:0007669"/>
    <property type="project" value="InterPro"/>
</dbReference>
<feature type="domain" description="Protein kinase" evidence="10">
    <location>
        <begin position="348"/>
        <end position="596"/>
    </location>
</feature>
<organism evidence="12 13">
    <name type="scientific">Falco tinnunculus</name>
    <name type="common">Common kestrel</name>
    <dbReference type="NCBI Taxonomy" id="100819"/>
    <lineage>
        <taxon>Eukaryota</taxon>
        <taxon>Metazoa</taxon>
        <taxon>Chordata</taxon>
        <taxon>Craniata</taxon>
        <taxon>Vertebrata</taxon>
        <taxon>Euteleostomi</taxon>
        <taxon>Archelosauria</taxon>
        <taxon>Archosauria</taxon>
        <taxon>Dinosauria</taxon>
        <taxon>Saurischia</taxon>
        <taxon>Theropoda</taxon>
        <taxon>Coelurosauria</taxon>
        <taxon>Aves</taxon>
        <taxon>Neognathae</taxon>
        <taxon>Neoaves</taxon>
        <taxon>Telluraves</taxon>
        <taxon>Australaves</taxon>
        <taxon>Falconiformes</taxon>
        <taxon>Falconidae</taxon>
        <taxon>Falco</taxon>
    </lineage>
</organism>
<feature type="compositionally biased region" description="Acidic residues" evidence="9">
    <location>
        <begin position="628"/>
        <end position="641"/>
    </location>
</feature>
<comment type="similarity">
    <text evidence="1">Belongs to the protein kinase superfamily. STE Ser/Thr protein kinase family. STE20 subfamily.</text>
</comment>
<dbReference type="Gene3D" id="1.10.510.10">
    <property type="entry name" value="Transferase(Phosphotransferase) domain 1"/>
    <property type="match status" value="1"/>
</dbReference>
<evidence type="ECO:0000256" key="7">
    <source>
        <dbReference type="ARBA" id="ARBA00048659"/>
    </source>
</evidence>
<dbReference type="InterPro" id="IPR050629">
    <property type="entry name" value="STE20/SPS1-PAK"/>
</dbReference>
<dbReference type="PANTHER" id="PTHR48012">
    <property type="entry name" value="STERILE20-LIKE KINASE, ISOFORM B-RELATED"/>
    <property type="match status" value="1"/>
</dbReference>
<name>A0A8C4TQK7_FALTI</name>
<accession>A0A8C4TQK7</accession>
<keyword evidence="4" id="KW-0547">Nucleotide-binding</keyword>
<feature type="domain" description="SARAH" evidence="11">
    <location>
        <begin position="748"/>
        <end position="795"/>
    </location>
</feature>
<dbReference type="Pfam" id="PF00069">
    <property type="entry name" value="Pkinase"/>
    <property type="match status" value="1"/>
</dbReference>
<dbReference type="Ensembl" id="ENSFTIT00000001242.1">
    <property type="protein sequence ID" value="ENSFTIP00000001182.1"/>
    <property type="gene ID" value="ENSFTIG00000000829.1"/>
</dbReference>